<evidence type="ECO:0000256" key="3">
    <source>
        <dbReference type="ARBA" id="ARBA00022991"/>
    </source>
</evidence>
<evidence type="ECO:0000259" key="4">
    <source>
        <dbReference type="PROSITE" id="PS50112"/>
    </source>
</evidence>
<dbReference type="SUPFAM" id="SSF55785">
    <property type="entry name" value="PYP-like sensor domain (PAS domain)"/>
    <property type="match status" value="1"/>
</dbReference>
<keyword evidence="6" id="KW-1185">Reference proteome</keyword>
<keyword evidence="2" id="KW-0288">FMN</keyword>
<comment type="caution">
    <text evidence="5">The sequence shown here is derived from an EMBL/GenBank/DDBJ whole genome shotgun (WGS) entry which is preliminary data.</text>
</comment>
<dbReference type="InterPro" id="IPR000014">
    <property type="entry name" value="PAS"/>
</dbReference>
<dbReference type="AlphaFoldDB" id="A0A4Q8D2D2"/>
<evidence type="ECO:0000313" key="5">
    <source>
        <dbReference type="EMBL" id="RZU99548.1"/>
    </source>
</evidence>
<dbReference type="Gene3D" id="3.30.450.20">
    <property type="entry name" value="PAS domain"/>
    <property type="match status" value="1"/>
</dbReference>
<keyword evidence="3" id="KW-0157">Chromophore</keyword>
<protein>
    <submittedName>
        <fullName evidence="5">PAS domain S-box-containing protein</fullName>
    </submittedName>
</protein>
<dbReference type="InterPro" id="IPR035965">
    <property type="entry name" value="PAS-like_dom_sf"/>
</dbReference>
<dbReference type="Proteomes" id="UP000292298">
    <property type="component" value="Unassembled WGS sequence"/>
</dbReference>
<dbReference type="EMBL" id="SHLI01000001">
    <property type="protein sequence ID" value="RZU99548.1"/>
    <property type="molecule type" value="Genomic_DNA"/>
</dbReference>
<dbReference type="SMART" id="SM00086">
    <property type="entry name" value="PAC"/>
    <property type="match status" value="1"/>
</dbReference>
<dbReference type="CDD" id="cd00130">
    <property type="entry name" value="PAS"/>
    <property type="match status" value="1"/>
</dbReference>
<dbReference type="PROSITE" id="PS50112">
    <property type="entry name" value="PAS"/>
    <property type="match status" value="1"/>
</dbReference>
<organism evidence="5 6">
    <name type="scientific">Spiribacter vilamensis</name>
    <dbReference type="NCBI Taxonomy" id="531306"/>
    <lineage>
        <taxon>Bacteria</taxon>
        <taxon>Pseudomonadati</taxon>
        <taxon>Pseudomonadota</taxon>
        <taxon>Gammaproteobacteria</taxon>
        <taxon>Chromatiales</taxon>
        <taxon>Ectothiorhodospiraceae</taxon>
        <taxon>Spiribacter</taxon>
    </lineage>
</organism>
<reference evidence="5 6" key="1">
    <citation type="submission" date="2019-02" db="EMBL/GenBank/DDBJ databases">
        <title>Genomic Encyclopedia of Type Strains, Phase IV (KMG-IV): sequencing the most valuable type-strain genomes for metagenomic binning, comparative biology and taxonomic classification.</title>
        <authorList>
            <person name="Goeker M."/>
        </authorList>
    </citation>
    <scope>NUCLEOTIDE SEQUENCE [LARGE SCALE GENOMIC DNA]</scope>
    <source>
        <strain evidence="5 6">DSM 21056</strain>
    </source>
</reference>
<dbReference type="InterPro" id="IPR001610">
    <property type="entry name" value="PAC"/>
</dbReference>
<gene>
    <name evidence="5" type="ORF">EV698_1840</name>
</gene>
<evidence type="ECO:0000313" key="6">
    <source>
        <dbReference type="Proteomes" id="UP000292298"/>
    </source>
</evidence>
<accession>A0A4Q8D2D2</accession>
<proteinExistence type="predicted"/>
<dbReference type="OrthoDB" id="7991996at2"/>
<dbReference type="PANTHER" id="PTHR47429">
    <property type="entry name" value="PROTEIN TWIN LOV 1"/>
    <property type="match status" value="1"/>
</dbReference>
<sequence>MDSPEIDEPLGNALFKATADHSLNAITITEAAEDGSAGPIIYVNPAFTEITGYTADEVVGRTPGMLQGPKTESAVLQRLGEQIRRGEVFHGETVNYRKDGSEFILEWKVVPVRQDGRVTHHVAVQYDVTGRI</sequence>
<dbReference type="NCBIfam" id="TIGR00229">
    <property type="entry name" value="sensory_box"/>
    <property type="match status" value="1"/>
</dbReference>
<evidence type="ECO:0000256" key="2">
    <source>
        <dbReference type="ARBA" id="ARBA00022643"/>
    </source>
</evidence>
<dbReference type="RefSeq" id="WP_130503775.1">
    <property type="nucleotide sequence ID" value="NZ_SHLI01000001.1"/>
</dbReference>
<name>A0A4Q8D2D2_9GAMM</name>
<dbReference type="PANTHER" id="PTHR47429:SF2">
    <property type="entry name" value="PROTEIN TWIN LOV 1"/>
    <property type="match status" value="1"/>
</dbReference>
<feature type="domain" description="PAS" evidence="4">
    <location>
        <begin position="38"/>
        <end position="86"/>
    </location>
</feature>
<keyword evidence="1" id="KW-0285">Flavoprotein</keyword>
<dbReference type="Pfam" id="PF13426">
    <property type="entry name" value="PAS_9"/>
    <property type="match status" value="1"/>
</dbReference>
<evidence type="ECO:0000256" key="1">
    <source>
        <dbReference type="ARBA" id="ARBA00022630"/>
    </source>
</evidence>